<dbReference type="GO" id="GO:0043165">
    <property type="term" value="P:Gram-negative-bacterium-type cell outer membrane assembly"/>
    <property type="evidence" value="ECO:0007669"/>
    <property type="project" value="UniProtKB-UniRule"/>
</dbReference>
<dbReference type="Pfam" id="PF04453">
    <property type="entry name" value="LptD"/>
    <property type="match status" value="1"/>
</dbReference>
<dbReference type="InterPro" id="IPR050218">
    <property type="entry name" value="LptD"/>
</dbReference>
<evidence type="ECO:0000256" key="1">
    <source>
        <dbReference type="ARBA" id="ARBA00023237"/>
    </source>
</evidence>
<proteinExistence type="inferred from homology"/>
<dbReference type="Proteomes" id="UP000029640">
    <property type="component" value="Unassembled WGS sequence"/>
</dbReference>
<comment type="caution">
    <text evidence="2">Lacks conserved residue(s) required for the propagation of feature annotation.</text>
</comment>
<keyword evidence="5" id="KW-1185">Reference proteome</keyword>
<accession>A0A095VN94</accession>
<feature type="domain" description="LptD C-terminal" evidence="3">
    <location>
        <begin position="347"/>
        <end position="717"/>
    </location>
</feature>
<dbReference type="InterPro" id="IPR020889">
    <property type="entry name" value="LipoPS_assembly_LptD"/>
</dbReference>
<dbReference type="PANTHER" id="PTHR30189">
    <property type="entry name" value="LPS-ASSEMBLY PROTEIN"/>
    <property type="match status" value="1"/>
</dbReference>
<dbReference type="PANTHER" id="PTHR30189:SF1">
    <property type="entry name" value="LPS-ASSEMBLY PROTEIN LPTD"/>
    <property type="match status" value="1"/>
</dbReference>
<sequence length="806" mass="91088" precursor="true">MIPAPAKHTLLRAAATALLLAAAAPGRAQDSNGAGCAASEDCARERLEVEVVEAGAGLDWVPIEDVPPALRDRSCKLCGGRYIDPKAGLTGAGDPEESDIEATATRTELRGDQLRLEGGVEVTQGYRDLAGDRADYDRVSETGKVEGNIVLREPGLLLRGSRGAFYSRTGEAQLEDGVFVLHEKHLRGEAVLLSRDAASLIRIEDGALTYCAPGERDWYLRTRHMTLDLEEGVGVARGATLSAAGVPFFWTPWLSFPLDDRRRTGFLFPTVGNDSRGGIDVSTPFYWNAAPDYDLLYVPRYIQERGLNHEVQGRYLDPAGGNWLLGGAFLAGDEQYKEDFPADPNPDRWLGQLRHNGLYGQRWRSRIDYTRVSDVAYIRDLETSNLETRREVNLLQLASLDYLGDDWLVNMELQQFQSLADDIREDYKKLPQVTVQRRGDREPFRFEPLFLAQYSNFDSNGERVTGQRLYSEAGLSYPMLWEYGFLRSTAKYRYLDYRLNDPLAQDRNDPSAGSALASLDGGLYFERAFSVAGRDLVQTLEPRLYYLYSSFEDQRDHPDFDSAELTFNYNQLFRDTRFSGRDRLDDANQLAIGVTTRFLNRRTGTELLNASLGQIVYFDNRRVRLRPTAPELERTESEIAGELNFYPTQRLNLRATVQYDPSTEKVNAGNLFSSYEREDGALLNAGYTYRRPINLVGTQPTTDQAHLSAYYPVSRHWRLFGAWNYSLEADESVEDMVGIEYDNCCWKIRLLHLRYFDTARGIVPDFDAPNLDRERAVQVQFVLKGLGGLGTEVEQLMTDMIRGFRP</sequence>
<feature type="signal peptide" evidence="2">
    <location>
        <begin position="1"/>
        <end position="28"/>
    </location>
</feature>
<dbReference type="RefSeq" id="WP_052094799.1">
    <property type="nucleotide sequence ID" value="NZ_KN234783.1"/>
</dbReference>
<comment type="function">
    <text evidence="2">Together with LptE, is involved in the assembly of lipopolysaccharide (LPS) at the surface of the outer membrane.</text>
</comment>
<dbReference type="HAMAP" id="MF_01411">
    <property type="entry name" value="LPS_assembly_LptD"/>
    <property type="match status" value="1"/>
</dbReference>
<dbReference type="STRING" id="1265313.HRUBRA_02587"/>
<dbReference type="eggNOG" id="COG1452">
    <property type="taxonomic scope" value="Bacteria"/>
</dbReference>
<evidence type="ECO:0000256" key="2">
    <source>
        <dbReference type="HAMAP-Rule" id="MF_01411"/>
    </source>
</evidence>
<organism evidence="4 5">
    <name type="scientific">Pseudohaliea rubra DSM 19751</name>
    <dbReference type="NCBI Taxonomy" id="1265313"/>
    <lineage>
        <taxon>Bacteria</taxon>
        <taxon>Pseudomonadati</taxon>
        <taxon>Pseudomonadota</taxon>
        <taxon>Gammaproteobacteria</taxon>
        <taxon>Cellvibrionales</taxon>
        <taxon>Halieaceae</taxon>
        <taxon>Pseudohaliea</taxon>
    </lineage>
</organism>
<evidence type="ECO:0000313" key="5">
    <source>
        <dbReference type="Proteomes" id="UP000029640"/>
    </source>
</evidence>
<protein>
    <recommendedName>
        <fullName evidence="2">LPS-assembly protein LptD</fullName>
    </recommendedName>
</protein>
<comment type="similarity">
    <text evidence="2">Belongs to the LptD family.</text>
</comment>
<evidence type="ECO:0000259" key="3">
    <source>
        <dbReference type="Pfam" id="PF04453"/>
    </source>
</evidence>
<dbReference type="InterPro" id="IPR007543">
    <property type="entry name" value="LptD_C"/>
</dbReference>
<dbReference type="OrthoDB" id="9760225at2"/>
<keyword evidence="2" id="KW-0472">Membrane</keyword>
<dbReference type="GO" id="GO:0015920">
    <property type="term" value="P:lipopolysaccharide transport"/>
    <property type="evidence" value="ECO:0007669"/>
    <property type="project" value="InterPro"/>
</dbReference>
<reference evidence="4 5" key="1">
    <citation type="journal article" date="2014" name="Genome Announc.">
        <title>Genome Sequence of Gammaproteobacterial Pseudohaliea rubra Type Strain DSM 19751, Isolated from Coastal Seawater of the Mediterranean Sea.</title>
        <authorList>
            <person name="Spring S."/>
            <person name="Fiebig A."/>
            <person name="Riedel T."/>
            <person name="Goker M."/>
            <person name="Klenk H.P."/>
        </authorList>
    </citation>
    <scope>NUCLEOTIDE SEQUENCE [LARGE SCALE GENOMIC DNA]</scope>
    <source>
        <strain evidence="4 5">DSM 19751</strain>
    </source>
</reference>
<dbReference type="HOGENOM" id="CLU_009039_0_0_6"/>
<evidence type="ECO:0000313" key="4">
    <source>
        <dbReference type="EMBL" id="KGE02860.1"/>
    </source>
</evidence>
<dbReference type="GO" id="GO:0009279">
    <property type="term" value="C:cell outer membrane"/>
    <property type="evidence" value="ECO:0007669"/>
    <property type="project" value="UniProtKB-SubCell"/>
</dbReference>
<feature type="chain" id="PRO_5008983258" description="LPS-assembly protein LptD" evidence="2">
    <location>
        <begin position="29"/>
        <end position="806"/>
    </location>
</feature>
<dbReference type="EMBL" id="AUVB01000081">
    <property type="protein sequence ID" value="KGE02860.1"/>
    <property type="molecule type" value="Genomic_DNA"/>
</dbReference>
<comment type="subunit">
    <text evidence="2">Component of the lipopolysaccharide transport and assembly complex. Interacts with LptE and LptA.</text>
</comment>
<dbReference type="AlphaFoldDB" id="A0A095VN94"/>
<keyword evidence="1 2" id="KW-0998">Cell outer membrane</keyword>
<comment type="caution">
    <text evidence="4">The sequence shown here is derived from an EMBL/GenBank/DDBJ whole genome shotgun (WGS) entry which is preliminary data.</text>
</comment>
<gene>
    <name evidence="2" type="primary">lptD</name>
    <name evidence="4" type="ORF">HRUBRA_02587</name>
</gene>
<dbReference type="PATRIC" id="fig|1265313.6.peg.2551"/>
<keyword evidence="2" id="KW-0732">Signal</keyword>
<name>A0A095VN94_9GAMM</name>
<comment type="subcellular location">
    <subcellularLocation>
        <location evidence="2">Cell outer membrane</location>
    </subcellularLocation>
</comment>
<dbReference type="GO" id="GO:1990351">
    <property type="term" value="C:transporter complex"/>
    <property type="evidence" value="ECO:0007669"/>
    <property type="project" value="TreeGrafter"/>
</dbReference>